<dbReference type="PANTHER" id="PTHR25464:SF2">
    <property type="entry name" value="RING-TYPE DOMAIN-CONTAINING PROTEIN"/>
    <property type="match status" value="1"/>
</dbReference>
<dbReference type="EMBL" id="JAXCGZ010004947">
    <property type="protein sequence ID" value="KAK7081418.1"/>
    <property type="molecule type" value="Genomic_DNA"/>
</dbReference>
<dbReference type="SMART" id="SM00184">
    <property type="entry name" value="RING"/>
    <property type="match status" value="1"/>
</dbReference>
<dbReference type="SUPFAM" id="SSF57850">
    <property type="entry name" value="RING/U-box"/>
    <property type="match status" value="1"/>
</dbReference>
<dbReference type="AlphaFoldDB" id="A0AAN8XJJ4"/>
<feature type="region of interest" description="Disordered" evidence="5">
    <location>
        <begin position="183"/>
        <end position="216"/>
    </location>
</feature>
<name>A0AAN8XJJ4_HALRR</name>
<dbReference type="PROSITE" id="PS50089">
    <property type="entry name" value="ZF_RING_2"/>
    <property type="match status" value="1"/>
</dbReference>
<feature type="domain" description="RING-type" evidence="6">
    <location>
        <begin position="11"/>
        <end position="55"/>
    </location>
</feature>
<feature type="compositionally biased region" description="Basic and acidic residues" evidence="5">
    <location>
        <begin position="130"/>
        <end position="141"/>
    </location>
</feature>
<dbReference type="GO" id="GO:0008270">
    <property type="term" value="F:zinc ion binding"/>
    <property type="evidence" value="ECO:0007669"/>
    <property type="project" value="UniProtKB-KW"/>
</dbReference>
<evidence type="ECO:0000259" key="6">
    <source>
        <dbReference type="PROSITE" id="PS50089"/>
    </source>
</evidence>
<comment type="caution">
    <text evidence="7">The sequence shown here is derived from an EMBL/GenBank/DDBJ whole genome shotgun (WGS) entry which is preliminary data.</text>
</comment>
<organism evidence="7 8">
    <name type="scientific">Halocaridina rubra</name>
    <name type="common">Hawaiian red shrimp</name>
    <dbReference type="NCBI Taxonomy" id="373956"/>
    <lineage>
        <taxon>Eukaryota</taxon>
        <taxon>Metazoa</taxon>
        <taxon>Ecdysozoa</taxon>
        <taxon>Arthropoda</taxon>
        <taxon>Crustacea</taxon>
        <taxon>Multicrustacea</taxon>
        <taxon>Malacostraca</taxon>
        <taxon>Eumalacostraca</taxon>
        <taxon>Eucarida</taxon>
        <taxon>Decapoda</taxon>
        <taxon>Pleocyemata</taxon>
        <taxon>Caridea</taxon>
        <taxon>Atyoidea</taxon>
        <taxon>Atyidae</taxon>
        <taxon>Halocaridina</taxon>
    </lineage>
</organism>
<dbReference type="Proteomes" id="UP001381693">
    <property type="component" value="Unassembled WGS sequence"/>
</dbReference>
<evidence type="ECO:0000256" key="4">
    <source>
        <dbReference type="PROSITE-ProRule" id="PRU00175"/>
    </source>
</evidence>
<dbReference type="InterPro" id="IPR001841">
    <property type="entry name" value="Znf_RING"/>
</dbReference>
<evidence type="ECO:0000256" key="3">
    <source>
        <dbReference type="ARBA" id="ARBA00022833"/>
    </source>
</evidence>
<dbReference type="Gene3D" id="3.30.40.10">
    <property type="entry name" value="Zinc/RING finger domain, C3HC4 (zinc finger)"/>
    <property type="match status" value="1"/>
</dbReference>
<sequence>MDEEVEDILKCHVCLGDFNDTKQRPLLLPACGHTFCAYCLENLQRQSRVGCPECRKANAIQPVATLPVNYVVLSLSQAKQKQKQEHERAESAPVPHCRQSSRRRCSDPPPLDEVSYSPSRALRRSGSTSSRHDQFLFHSPERVISGSSHGGAVGSLRMSPSRQLRRSASVRSDLHPHQVLGLHTDTVGMSPPPPRTLRRSGSVHNDYSALSPPHHPGMLRIYDTRRAQTSNHTFLGNIHGARANPQAYHSTVTDENEKCARELQEELDFQMAIHLTFCKNASHGHDDDGAACTSRSRWQYPANDELRTALLLSKVNL</sequence>
<keyword evidence="8" id="KW-1185">Reference proteome</keyword>
<keyword evidence="2 4" id="KW-0863">Zinc-finger</keyword>
<evidence type="ECO:0000256" key="1">
    <source>
        <dbReference type="ARBA" id="ARBA00022723"/>
    </source>
</evidence>
<reference evidence="7 8" key="1">
    <citation type="submission" date="2023-11" db="EMBL/GenBank/DDBJ databases">
        <title>Halocaridina rubra genome assembly.</title>
        <authorList>
            <person name="Smith C."/>
        </authorList>
    </citation>
    <scope>NUCLEOTIDE SEQUENCE [LARGE SCALE GENOMIC DNA]</scope>
    <source>
        <strain evidence="7">EP-1</strain>
        <tissue evidence="7">Whole</tissue>
    </source>
</reference>
<dbReference type="Pfam" id="PF14634">
    <property type="entry name" value="zf-RING_5"/>
    <property type="match status" value="1"/>
</dbReference>
<dbReference type="InterPro" id="IPR017907">
    <property type="entry name" value="Znf_RING_CS"/>
</dbReference>
<keyword evidence="3" id="KW-0862">Zinc</keyword>
<accession>A0AAN8XJJ4</accession>
<protein>
    <recommendedName>
        <fullName evidence="6">RING-type domain-containing protein</fullName>
    </recommendedName>
</protein>
<gene>
    <name evidence="7" type="ORF">SK128_019789</name>
</gene>
<dbReference type="PROSITE" id="PS00518">
    <property type="entry name" value="ZF_RING_1"/>
    <property type="match status" value="1"/>
</dbReference>
<feature type="region of interest" description="Disordered" evidence="5">
    <location>
        <begin position="81"/>
        <end position="171"/>
    </location>
</feature>
<dbReference type="InterPro" id="IPR013083">
    <property type="entry name" value="Znf_RING/FYVE/PHD"/>
</dbReference>
<dbReference type="PANTHER" id="PTHR25464">
    <property type="entry name" value="TRIPARTITE MOTIF-CONTAINING PROTEIN 2-LIKE PROTEIN"/>
    <property type="match status" value="1"/>
</dbReference>
<keyword evidence="1" id="KW-0479">Metal-binding</keyword>
<evidence type="ECO:0000313" key="8">
    <source>
        <dbReference type="Proteomes" id="UP001381693"/>
    </source>
</evidence>
<evidence type="ECO:0000313" key="7">
    <source>
        <dbReference type="EMBL" id="KAK7081418.1"/>
    </source>
</evidence>
<proteinExistence type="predicted"/>
<feature type="non-terminal residue" evidence="7">
    <location>
        <position position="317"/>
    </location>
</feature>
<evidence type="ECO:0000256" key="5">
    <source>
        <dbReference type="SAM" id="MobiDB-lite"/>
    </source>
</evidence>
<evidence type="ECO:0000256" key="2">
    <source>
        <dbReference type="ARBA" id="ARBA00022771"/>
    </source>
</evidence>